<dbReference type="EMBL" id="BONF01000005">
    <property type="protein sequence ID" value="GIF79281.1"/>
    <property type="molecule type" value="Genomic_DNA"/>
</dbReference>
<comment type="caution">
    <text evidence="2">The sequence shown here is derived from an EMBL/GenBank/DDBJ whole genome shotgun (WGS) entry which is preliminary data.</text>
</comment>
<accession>A0A8J3J8G2</accession>
<protein>
    <submittedName>
        <fullName evidence="2">Uncharacterized protein</fullName>
    </submittedName>
</protein>
<name>A0A8J3J8G2_9ACTN</name>
<evidence type="ECO:0000313" key="3">
    <source>
        <dbReference type="Proteomes" id="UP000601223"/>
    </source>
</evidence>
<dbReference type="AlphaFoldDB" id="A0A8J3J8G2"/>
<organism evidence="2 3">
    <name type="scientific">Catellatospora bangladeshensis</name>
    <dbReference type="NCBI Taxonomy" id="310355"/>
    <lineage>
        <taxon>Bacteria</taxon>
        <taxon>Bacillati</taxon>
        <taxon>Actinomycetota</taxon>
        <taxon>Actinomycetes</taxon>
        <taxon>Micromonosporales</taxon>
        <taxon>Micromonosporaceae</taxon>
        <taxon>Catellatospora</taxon>
    </lineage>
</organism>
<reference evidence="2 3" key="1">
    <citation type="submission" date="2021-01" db="EMBL/GenBank/DDBJ databases">
        <title>Whole genome shotgun sequence of Catellatospora bangladeshensis NBRC 107357.</title>
        <authorList>
            <person name="Komaki H."/>
            <person name="Tamura T."/>
        </authorList>
    </citation>
    <scope>NUCLEOTIDE SEQUENCE [LARGE SCALE GENOMIC DNA]</scope>
    <source>
        <strain evidence="2 3">NBRC 107357</strain>
    </source>
</reference>
<feature type="compositionally biased region" description="Basic and acidic residues" evidence="1">
    <location>
        <begin position="90"/>
        <end position="103"/>
    </location>
</feature>
<keyword evidence="3" id="KW-1185">Reference proteome</keyword>
<proteinExistence type="predicted"/>
<feature type="compositionally biased region" description="Low complexity" evidence="1">
    <location>
        <begin position="106"/>
        <end position="117"/>
    </location>
</feature>
<evidence type="ECO:0000256" key="1">
    <source>
        <dbReference type="SAM" id="MobiDB-lite"/>
    </source>
</evidence>
<sequence>MPPAAVWKVPPPRCSTGVFFVGFGFADGEGEGGADGEASAVTGADSGEAAWNCGCGCGALPQPASASMSSATVVTRILPMAITLCGSGFRRERLPDGDLRRSGDTAARAAGARPAPP</sequence>
<feature type="region of interest" description="Disordered" evidence="1">
    <location>
        <begin position="90"/>
        <end position="117"/>
    </location>
</feature>
<gene>
    <name evidence="2" type="ORF">Cba03nite_06300</name>
</gene>
<dbReference type="Proteomes" id="UP000601223">
    <property type="component" value="Unassembled WGS sequence"/>
</dbReference>
<evidence type="ECO:0000313" key="2">
    <source>
        <dbReference type="EMBL" id="GIF79281.1"/>
    </source>
</evidence>